<sequence length="208" mass="25108">MVKENKSEEIYQYLTKYFNENVRRTYTVEYIKNKTEVLYGKMKNLYEMEEKIYFKKWIEKGSNKNFEKLKIFRSILTAEIINKRLFDNFELPIGTIISDNVTNVIINILCDKFKEIEIMSNKKKQQIPFYIKELDRENDDDNQYREFIKTLKTGDIMCDNPSSFQFDEGSMYSEDEILNSCKEVRHLRDIVSNELLNEEDIYNIINKR</sequence>
<accession>A0A0N4ZQD9</accession>
<proteinExistence type="predicted"/>
<evidence type="ECO:0000313" key="1">
    <source>
        <dbReference type="Proteomes" id="UP000038045"/>
    </source>
</evidence>
<dbReference type="AlphaFoldDB" id="A0A0N4ZQD9"/>
<evidence type="ECO:0000313" key="2">
    <source>
        <dbReference type="WBParaSite" id="PTRK_0001073700.1"/>
    </source>
</evidence>
<protein>
    <submittedName>
        <fullName evidence="2">Phage portal protein</fullName>
    </submittedName>
</protein>
<dbReference type="Proteomes" id="UP000038045">
    <property type="component" value="Unplaced"/>
</dbReference>
<keyword evidence="1" id="KW-1185">Reference proteome</keyword>
<organism evidence="1 2">
    <name type="scientific">Parastrongyloides trichosuri</name>
    <name type="common">Possum-specific nematode worm</name>
    <dbReference type="NCBI Taxonomy" id="131310"/>
    <lineage>
        <taxon>Eukaryota</taxon>
        <taxon>Metazoa</taxon>
        <taxon>Ecdysozoa</taxon>
        <taxon>Nematoda</taxon>
        <taxon>Chromadorea</taxon>
        <taxon>Rhabditida</taxon>
        <taxon>Tylenchina</taxon>
        <taxon>Panagrolaimomorpha</taxon>
        <taxon>Strongyloidoidea</taxon>
        <taxon>Strongyloididae</taxon>
        <taxon>Parastrongyloides</taxon>
    </lineage>
</organism>
<dbReference type="WBParaSite" id="PTRK_0001073700.1">
    <property type="protein sequence ID" value="PTRK_0001073700.1"/>
    <property type="gene ID" value="PTRK_0001073700"/>
</dbReference>
<reference evidence="2" key="1">
    <citation type="submission" date="2017-02" db="UniProtKB">
        <authorList>
            <consortium name="WormBaseParasite"/>
        </authorList>
    </citation>
    <scope>IDENTIFICATION</scope>
</reference>
<name>A0A0N4ZQD9_PARTI</name>